<comment type="caution">
    <text evidence="1">The sequence shown here is derived from an EMBL/GenBank/DDBJ whole genome shotgun (WGS) entry which is preliminary data.</text>
</comment>
<evidence type="ECO:0000313" key="2">
    <source>
        <dbReference type="Proteomes" id="UP000485058"/>
    </source>
</evidence>
<gene>
    <name evidence="1" type="ORF">HaLaN_31676</name>
</gene>
<protein>
    <submittedName>
        <fullName evidence="1">Uncharacterized protein</fullName>
    </submittedName>
</protein>
<name>A0A6A0AJH0_HAELA</name>
<dbReference type="EMBL" id="BLLF01006664">
    <property type="protein sequence ID" value="GFH32453.1"/>
    <property type="molecule type" value="Genomic_DNA"/>
</dbReference>
<feature type="non-terminal residue" evidence="1">
    <location>
        <position position="1"/>
    </location>
</feature>
<reference evidence="1 2" key="1">
    <citation type="submission" date="2020-02" db="EMBL/GenBank/DDBJ databases">
        <title>Draft genome sequence of Haematococcus lacustris strain NIES-144.</title>
        <authorList>
            <person name="Morimoto D."/>
            <person name="Nakagawa S."/>
            <person name="Yoshida T."/>
            <person name="Sawayama S."/>
        </authorList>
    </citation>
    <scope>NUCLEOTIDE SEQUENCE [LARGE SCALE GENOMIC DNA]</scope>
    <source>
        <strain evidence="1 2">NIES-144</strain>
    </source>
</reference>
<organism evidence="1 2">
    <name type="scientific">Haematococcus lacustris</name>
    <name type="common">Green alga</name>
    <name type="synonym">Haematococcus pluvialis</name>
    <dbReference type="NCBI Taxonomy" id="44745"/>
    <lineage>
        <taxon>Eukaryota</taxon>
        <taxon>Viridiplantae</taxon>
        <taxon>Chlorophyta</taxon>
        <taxon>core chlorophytes</taxon>
        <taxon>Chlorophyceae</taxon>
        <taxon>CS clade</taxon>
        <taxon>Chlamydomonadales</taxon>
        <taxon>Haematococcaceae</taxon>
        <taxon>Haematococcus</taxon>
    </lineage>
</organism>
<dbReference type="Proteomes" id="UP000485058">
    <property type="component" value="Unassembled WGS sequence"/>
</dbReference>
<sequence length="53" mass="6029">SLPYHFETKGPADWMSRYFFTADPQQLLPGAGGTMPSMDLLLYFQDHLALQSH</sequence>
<keyword evidence="2" id="KW-1185">Reference proteome</keyword>
<evidence type="ECO:0000313" key="1">
    <source>
        <dbReference type="EMBL" id="GFH32453.1"/>
    </source>
</evidence>
<proteinExistence type="predicted"/>
<feature type="non-terminal residue" evidence="1">
    <location>
        <position position="53"/>
    </location>
</feature>
<accession>A0A6A0AJH0</accession>
<dbReference type="AlphaFoldDB" id="A0A6A0AJH0"/>